<comment type="similarity">
    <text evidence="10">Belongs to the G-protein coupled receptor 1 family.</text>
</comment>
<evidence type="ECO:0000256" key="4">
    <source>
        <dbReference type="ARBA" id="ARBA00022989"/>
    </source>
</evidence>
<evidence type="ECO:0000256" key="1">
    <source>
        <dbReference type="ARBA" id="ARBA00004651"/>
    </source>
</evidence>
<evidence type="ECO:0000259" key="12">
    <source>
        <dbReference type="PROSITE" id="PS50262"/>
    </source>
</evidence>
<evidence type="ECO:0000256" key="7">
    <source>
        <dbReference type="ARBA" id="ARBA00023170"/>
    </source>
</evidence>
<dbReference type="InterPro" id="IPR017452">
    <property type="entry name" value="GPCR_Rhodpsn_7TM"/>
</dbReference>
<proteinExistence type="inferred from homology"/>
<dbReference type="Pfam" id="PF00001">
    <property type="entry name" value="7tm_1"/>
    <property type="match status" value="1"/>
</dbReference>
<feature type="transmembrane region" description="Helical" evidence="11">
    <location>
        <begin position="246"/>
        <end position="264"/>
    </location>
</feature>
<accession>A0A1S3G4A3</accession>
<dbReference type="FunFam" id="1.20.1070.10:FF:000035">
    <property type="entry name" value="C-C chemokine receptor type 6"/>
    <property type="match status" value="1"/>
</dbReference>
<reference evidence="14" key="1">
    <citation type="submission" date="2025-08" db="UniProtKB">
        <authorList>
            <consortium name="RefSeq"/>
        </authorList>
    </citation>
    <scope>IDENTIFICATION</scope>
    <source>
        <tissue evidence="14">Kidney</tissue>
    </source>
</reference>
<dbReference type="PROSITE" id="PS00237">
    <property type="entry name" value="G_PROTEIN_RECEP_F1_1"/>
    <property type="match status" value="1"/>
</dbReference>
<evidence type="ECO:0000256" key="3">
    <source>
        <dbReference type="ARBA" id="ARBA00022692"/>
    </source>
</evidence>
<evidence type="ECO:0000256" key="10">
    <source>
        <dbReference type="RuleBase" id="RU000688"/>
    </source>
</evidence>
<dbReference type="GO" id="GO:0005044">
    <property type="term" value="F:scavenger receptor activity"/>
    <property type="evidence" value="ECO:0007669"/>
    <property type="project" value="InterPro"/>
</dbReference>
<evidence type="ECO:0000313" key="13">
    <source>
        <dbReference type="Proteomes" id="UP000081671"/>
    </source>
</evidence>
<dbReference type="SUPFAM" id="SSF81321">
    <property type="entry name" value="Family A G protein-coupled receptor-like"/>
    <property type="match status" value="1"/>
</dbReference>
<dbReference type="PRINTS" id="PR01558">
    <property type="entry name" value="CHEMOKINER11"/>
</dbReference>
<dbReference type="GO" id="GO:0016493">
    <property type="term" value="F:C-C chemokine receptor activity"/>
    <property type="evidence" value="ECO:0007669"/>
    <property type="project" value="TreeGrafter"/>
</dbReference>
<feature type="transmembrane region" description="Helical" evidence="11">
    <location>
        <begin position="121"/>
        <end position="139"/>
    </location>
</feature>
<dbReference type="OrthoDB" id="9874829at2759"/>
<evidence type="ECO:0000256" key="2">
    <source>
        <dbReference type="ARBA" id="ARBA00022475"/>
    </source>
</evidence>
<protein>
    <submittedName>
        <fullName evidence="14">Atypical chemokine receptor 4</fullName>
    </submittedName>
</protein>
<dbReference type="PANTHER" id="PTHR10489:SF733">
    <property type="entry name" value="ATYPICAL CHEMOKINE RECEPTOR 4"/>
    <property type="match status" value="1"/>
</dbReference>
<dbReference type="PRINTS" id="PR00657">
    <property type="entry name" value="CCCHEMOKINER"/>
</dbReference>
<keyword evidence="2" id="KW-1003">Cell membrane</keyword>
<dbReference type="Gene3D" id="1.20.1070.10">
    <property type="entry name" value="Rhodopsin 7-helix transmembrane proteins"/>
    <property type="match status" value="1"/>
</dbReference>
<dbReference type="InParanoid" id="A0A1S3G4A3"/>
<keyword evidence="13" id="KW-1185">Reference proteome</keyword>
<dbReference type="GO" id="GO:0007204">
    <property type="term" value="P:positive regulation of cytosolic calcium ion concentration"/>
    <property type="evidence" value="ECO:0007669"/>
    <property type="project" value="TreeGrafter"/>
</dbReference>
<evidence type="ECO:0000313" key="14">
    <source>
        <dbReference type="RefSeq" id="XP_012883646.1"/>
    </source>
</evidence>
<dbReference type="InterPro" id="IPR000355">
    <property type="entry name" value="Chemokine_rcpt"/>
</dbReference>
<keyword evidence="6 11" id="KW-0472">Membrane</keyword>
<gene>
    <name evidence="14" type="primary">Ackr4</name>
</gene>
<evidence type="ECO:0000256" key="11">
    <source>
        <dbReference type="SAM" id="Phobius"/>
    </source>
</evidence>
<organism evidence="13 14">
    <name type="scientific">Dipodomys ordii</name>
    <name type="common">Ord's kangaroo rat</name>
    <dbReference type="NCBI Taxonomy" id="10020"/>
    <lineage>
        <taxon>Eukaryota</taxon>
        <taxon>Metazoa</taxon>
        <taxon>Chordata</taxon>
        <taxon>Craniata</taxon>
        <taxon>Vertebrata</taxon>
        <taxon>Euteleostomi</taxon>
        <taxon>Mammalia</taxon>
        <taxon>Eutheria</taxon>
        <taxon>Euarchontoglires</taxon>
        <taxon>Glires</taxon>
        <taxon>Rodentia</taxon>
        <taxon>Castorimorpha</taxon>
        <taxon>Heteromyidae</taxon>
        <taxon>Dipodomyinae</taxon>
        <taxon>Dipodomys</taxon>
    </lineage>
</organism>
<dbReference type="InterPro" id="IPR050119">
    <property type="entry name" value="CCR1-9-like"/>
</dbReference>
<dbReference type="InterPro" id="IPR005383">
    <property type="entry name" value="ACKR4"/>
</dbReference>
<dbReference type="AlphaFoldDB" id="A0A1S3G4A3"/>
<comment type="subcellular location">
    <subcellularLocation>
        <location evidence="1">Cell membrane</location>
        <topology evidence="1">Multi-pass membrane protein</topology>
    </subcellularLocation>
</comment>
<dbReference type="GO" id="GO:0019722">
    <property type="term" value="P:calcium-mediated signaling"/>
    <property type="evidence" value="ECO:0007669"/>
    <property type="project" value="TreeGrafter"/>
</dbReference>
<dbReference type="KEGG" id="dord:105994594"/>
<dbReference type="PRINTS" id="PR00237">
    <property type="entry name" value="GPCRRHODOPSN"/>
</dbReference>
<evidence type="ECO:0000256" key="8">
    <source>
        <dbReference type="ARBA" id="ARBA00023180"/>
    </source>
</evidence>
<dbReference type="RefSeq" id="XP_012883646.1">
    <property type="nucleotide sequence ID" value="XM_013028192.1"/>
</dbReference>
<dbReference type="GO" id="GO:0009897">
    <property type="term" value="C:external side of plasma membrane"/>
    <property type="evidence" value="ECO:0007669"/>
    <property type="project" value="TreeGrafter"/>
</dbReference>
<keyword evidence="5 10" id="KW-0297">G-protein coupled receptor</keyword>
<evidence type="ECO:0000256" key="9">
    <source>
        <dbReference type="ARBA" id="ARBA00023224"/>
    </source>
</evidence>
<dbReference type="FunCoup" id="A0A1S3G4A3">
    <property type="interactions" value="285"/>
</dbReference>
<dbReference type="GeneID" id="105994594"/>
<dbReference type="GO" id="GO:0019957">
    <property type="term" value="F:C-C chemokine binding"/>
    <property type="evidence" value="ECO:0007669"/>
    <property type="project" value="TreeGrafter"/>
</dbReference>
<feature type="transmembrane region" description="Helical" evidence="11">
    <location>
        <begin position="46"/>
        <end position="70"/>
    </location>
</feature>
<dbReference type="InterPro" id="IPR000276">
    <property type="entry name" value="GPCR_Rhodpsn"/>
</dbReference>
<dbReference type="Proteomes" id="UP000081671">
    <property type="component" value="Unplaced"/>
</dbReference>
<evidence type="ECO:0000256" key="5">
    <source>
        <dbReference type="ARBA" id="ARBA00023040"/>
    </source>
</evidence>
<evidence type="ECO:0000256" key="6">
    <source>
        <dbReference type="ARBA" id="ARBA00023136"/>
    </source>
</evidence>
<sequence>MGAQGLDGNQSADDYYYEDGELNGTHDYSLYEAICVKEEVRRFASVFLPAFFAVAFVVGLAGNSVVVAVYAFCKKRRTKTDVFLLHLAVADLLLLGTLPFWAVNAVHGWVLGEAACRVTSALYTLNFVSGMHFLACISVDRYRAVSRGPRQPGAAGRPCWLVCCGVWTAALLLSLPKLVFYTVNAGGRCVPSFPYLLGAPVRAAIQMLEVCVGFVVPFLVMGVCYWLTARALIRMPDGKRSGPLRVLLAVVLVFVATQLPYNVVKLCQAMGSIYSLVTTCEASKRLDVARQVTESIALAHSCLNPLLYTFLGASFKTHVMKVAKRYGPWRRRRQAVEEIAFDSDAATEPTSSFSI</sequence>
<name>A0A1S3G4A3_DIPOR</name>
<dbReference type="GO" id="GO:0060326">
    <property type="term" value="P:cell chemotaxis"/>
    <property type="evidence" value="ECO:0007669"/>
    <property type="project" value="TreeGrafter"/>
</dbReference>
<dbReference type="PANTHER" id="PTHR10489">
    <property type="entry name" value="CELL ADHESION MOLECULE"/>
    <property type="match status" value="1"/>
</dbReference>
<keyword evidence="8" id="KW-0325">Glycoprotein</keyword>
<feature type="transmembrane region" description="Helical" evidence="11">
    <location>
        <begin position="203"/>
        <end position="226"/>
    </location>
</feature>
<dbReference type="PROSITE" id="PS50262">
    <property type="entry name" value="G_PROTEIN_RECEP_F1_2"/>
    <property type="match status" value="1"/>
</dbReference>
<keyword evidence="7 10" id="KW-0675">Receptor</keyword>
<feature type="transmembrane region" description="Helical" evidence="11">
    <location>
        <begin position="82"/>
        <end position="101"/>
    </location>
</feature>
<keyword evidence="4 11" id="KW-1133">Transmembrane helix</keyword>
<dbReference type="CTD" id="51554"/>
<keyword evidence="3 10" id="KW-0812">Transmembrane</keyword>
<feature type="transmembrane region" description="Helical" evidence="11">
    <location>
        <begin position="159"/>
        <end position="183"/>
    </location>
</feature>
<dbReference type="GO" id="GO:0006955">
    <property type="term" value="P:immune response"/>
    <property type="evidence" value="ECO:0007669"/>
    <property type="project" value="TreeGrafter"/>
</dbReference>
<keyword evidence="9 10" id="KW-0807">Transducer</keyword>
<feature type="domain" description="G-protein coupled receptors family 1 profile" evidence="12">
    <location>
        <begin position="62"/>
        <end position="308"/>
    </location>
</feature>